<protein>
    <submittedName>
        <fullName evidence="2">Uncharacterized protein</fullName>
    </submittedName>
</protein>
<name>A0A5C2RYA4_9APHY</name>
<gene>
    <name evidence="2" type="ORF">L227DRAFT_566346</name>
</gene>
<feature type="region of interest" description="Disordered" evidence="1">
    <location>
        <begin position="237"/>
        <end position="261"/>
    </location>
</feature>
<dbReference type="STRING" id="1328759.A0A5C2RYA4"/>
<feature type="compositionally biased region" description="Basic and acidic residues" evidence="1">
    <location>
        <begin position="181"/>
        <end position="196"/>
    </location>
</feature>
<dbReference type="OrthoDB" id="3265369at2759"/>
<accession>A0A5C2RYA4</accession>
<evidence type="ECO:0000313" key="2">
    <source>
        <dbReference type="EMBL" id="RPD56056.1"/>
    </source>
</evidence>
<keyword evidence="3" id="KW-1185">Reference proteome</keyword>
<sequence>MAATARAFTIFRDEPEAPVVENKPEHGPTTTITVPPSGPLLVYGPDKENLDPLTGSRALSEHALGKKRKTTLAVKTQPVSPSKKPRPLSEKSMKKASSSSNKPRLTEKKAKRPTSSKRSSTRPRREPSLPRLVEEREEVETLDQIAIDAKCKELTVLPLADISEAYEQAASPEELVARAEKEAEEKAYVSDEKVERPSTPVQSPPKADMASPAPPATGSVFSTPERKRIYSAFTFSTPSPASERYASARGSSVERFSDVVF</sequence>
<dbReference type="EMBL" id="ML122291">
    <property type="protein sequence ID" value="RPD56056.1"/>
    <property type="molecule type" value="Genomic_DNA"/>
</dbReference>
<reference evidence="2" key="1">
    <citation type="journal article" date="2018" name="Genome Biol. Evol.">
        <title>Genomics and development of Lentinus tigrinus, a white-rot wood-decaying mushroom with dimorphic fruiting bodies.</title>
        <authorList>
            <person name="Wu B."/>
            <person name="Xu Z."/>
            <person name="Knudson A."/>
            <person name="Carlson A."/>
            <person name="Chen N."/>
            <person name="Kovaka S."/>
            <person name="LaButti K."/>
            <person name="Lipzen A."/>
            <person name="Pennachio C."/>
            <person name="Riley R."/>
            <person name="Schakwitz W."/>
            <person name="Umezawa K."/>
            <person name="Ohm R.A."/>
            <person name="Grigoriev I.V."/>
            <person name="Nagy L.G."/>
            <person name="Gibbons J."/>
            <person name="Hibbett D."/>
        </authorList>
    </citation>
    <scope>NUCLEOTIDE SEQUENCE [LARGE SCALE GENOMIC DNA]</scope>
    <source>
        <strain evidence="2">ALCF2SS1-6</strain>
    </source>
</reference>
<proteinExistence type="predicted"/>
<evidence type="ECO:0000313" key="3">
    <source>
        <dbReference type="Proteomes" id="UP000313359"/>
    </source>
</evidence>
<feature type="compositionally biased region" description="Basic and acidic residues" evidence="1">
    <location>
        <begin position="123"/>
        <end position="134"/>
    </location>
</feature>
<feature type="region of interest" description="Disordered" evidence="1">
    <location>
        <begin position="181"/>
        <end position="223"/>
    </location>
</feature>
<dbReference type="AlphaFoldDB" id="A0A5C2RYA4"/>
<evidence type="ECO:0000256" key="1">
    <source>
        <dbReference type="SAM" id="MobiDB-lite"/>
    </source>
</evidence>
<feature type="region of interest" description="Disordered" evidence="1">
    <location>
        <begin position="1"/>
        <end position="142"/>
    </location>
</feature>
<feature type="compositionally biased region" description="Basic residues" evidence="1">
    <location>
        <begin position="109"/>
        <end position="122"/>
    </location>
</feature>
<dbReference type="Proteomes" id="UP000313359">
    <property type="component" value="Unassembled WGS sequence"/>
</dbReference>
<organism evidence="2 3">
    <name type="scientific">Lentinus tigrinus ALCF2SS1-6</name>
    <dbReference type="NCBI Taxonomy" id="1328759"/>
    <lineage>
        <taxon>Eukaryota</taxon>
        <taxon>Fungi</taxon>
        <taxon>Dikarya</taxon>
        <taxon>Basidiomycota</taxon>
        <taxon>Agaricomycotina</taxon>
        <taxon>Agaricomycetes</taxon>
        <taxon>Polyporales</taxon>
        <taxon>Polyporaceae</taxon>
        <taxon>Lentinus</taxon>
    </lineage>
</organism>